<proteinExistence type="predicted"/>
<dbReference type="OrthoDB" id="26401at2759"/>
<dbReference type="InterPro" id="IPR024990">
    <property type="entry name" value="Apc1"/>
</dbReference>
<feature type="region of interest" description="Disordered" evidence="4">
    <location>
        <begin position="442"/>
        <end position="497"/>
    </location>
</feature>
<feature type="compositionally biased region" description="Polar residues" evidence="4">
    <location>
        <begin position="39"/>
        <end position="60"/>
    </location>
</feature>
<gene>
    <name evidence="6" type="ORF">K437DRAFT_31535</name>
</gene>
<comment type="caution">
    <text evidence="6">The sequence shown here is derived from an EMBL/GenBank/DDBJ whole genome shotgun (WGS) entry which is preliminary data.</text>
</comment>
<dbReference type="Proteomes" id="UP000027361">
    <property type="component" value="Unassembled WGS sequence"/>
</dbReference>
<dbReference type="InterPro" id="IPR049255">
    <property type="entry name" value="Apc1_N"/>
</dbReference>
<accession>A0A066VGQ4</accession>
<dbReference type="GO" id="GO:0051301">
    <property type="term" value="P:cell division"/>
    <property type="evidence" value="ECO:0007669"/>
    <property type="project" value="UniProtKB-KW"/>
</dbReference>
<sequence>MRKMRSMSPESAEHWLKGFIAQDQSKVLHRLRQIQLNKAASTTAATPEGTGNSSSSTSVPTLDKGKRVAAQLSWSGTRLAWCRGCTTIRTFTFEDPVVAATWAWFPGRATSQGAPSLNASDTKGKAKAKDPTSELSRALCVLFRHKVHILFINSGDDYDVPLAFSATGLWAAKQGIYIQRQLETEDYKLQSVEGAAAAEAAGQDILPTVFHLNHALQDVGGVYRAEKITWTTSGIAALHGPARPFADLSERILYVGGAEGVDEPPLLATRCCDDGAVRIYSYTLDDSEPQRVAPTLSLTGKQTISTAPAHGLSEMGGGAQPQPAFASKDESQDYPGDVSDSQHVAETSLDASTHWARKPPRKSARLEHDRKVKYYGALSGEDALDRSRRVNWLQGSELRITSAHESAGATDRSGVINMMQAEDLAQLADGMARQSQGDTIIEDSTRGAFTGRPSLGPRQPSGRRSSRPIVPLAARGGRQSSGASRQPSVVLGDPNLSLNVNLDPPRSATVAPLKPSSDALDAARAHSVPDGMHDMASSYANVALLEQVAWDKDNG</sequence>
<dbReference type="RefSeq" id="XP_013240521.1">
    <property type="nucleotide sequence ID" value="XM_013385067.1"/>
</dbReference>
<evidence type="ECO:0000259" key="5">
    <source>
        <dbReference type="Pfam" id="PF12859"/>
    </source>
</evidence>
<dbReference type="GeneID" id="25267366"/>
<dbReference type="GO" id="GO:0005680">
    <property type="term" value="C:anaphase-promoting complex"/>
    <property type="evidence" value="ECO:0007669"/>
    <property type="project" value="InterPro"/>
</dbReference>
<dbReference type="PANTHER" id="PTHR12827:SF3">
    <property type="entry name" value="ANAPHASE-PROMOTING COMPLEX SUBUNIT 1"/>
    <property type="match status" value="1"/>
</dbReference>
<feature type="domain" description="Anaphase-promoting complex subunit 1 N-terminal" evidence="5">
    <location>
        <begin position="64"/>
        <end position="186"/>
    </location>
</feature>
<protein>
    <recommendedName>
        <fullName evidence="5">Anaphase-promoting complex subunit 1 N-terminal domain-containing protein</fullName>
    </recommendedName>
</protein>
<evidence type="ECO:0000313" key="6">
    <source>
        <dbReference type="EMBL" id="KDN37924.1"/>
    </source>
</evidence>
<dbReference type="HOGENOM" id="CLU_491061_0_0_1"/>
<name>A0A066VGQ4_TILAU</name>
<evidence type="ECO:0000313" key="7">
    <source>
        <dbReference type="Proteomes" id="UP000027361"/>
    </source>
</evidence>
<organism evidence="6 7">
    <name type="scientific">Tilletiaria anomala (strain ATCC 24038 / CBS 436.72 / UBC 951)</name>
    <dbReference type="NCBI Taxonomy" id="1037660"/>
    <lineage>
        <taxon>Eukaryota</taxon>
        <taxon>Fungi</taxon>
        <taxon>Dikarya</taxon>
        <taxon>Basidiomycota</taxon>
        <taxon>Ustilaginomycotina</taxon>
        <taxon>Exobasidiomycetes</taxon>
        <taxon>Georgefischeriales</taxon>
        <taxon>Tilletiariaceae</taxon>
        <taxon>Tilletiaria</taxon>
    </lineage>
</organism>
<reference evidence="6 7" key="1">
    <citation type="submission" date="2014-05" db="EMBL/GenBank/DDBJ databases">
        <title>Draft genome sequence of a rare smut relative, Tilletiaria anomala UBC 951.</title>
        <authorList>
            <consortium name="DOE Joint Genome Institute"/>
            <person name="Toome M."/>
            <person name="Kuo A."/>
            <person name="Henrissat B."/>
            <person name="Lipzen A."/>
            <person name="Tritt A."/>
            <person name="Yoshinaga Y."/>
            <person name="Zane M."/>
            <person name="Barry K."/>
            <person name="Grigoriev I.V."/>
            <person name="Spatafora J.W."/>
            <person name="Aimea M.C."/>
        </authorList>
    </citation>
    <scope>NUCLEOTIDE SEQUENCE [LARGE SCALE GENOMIC DNA]</scope>
    <source>
        <strain evidence="6 7">UBC 951</strain>
    </source>
</reference>
<dbReference type="GO" id="GO:0031145">
    <property type="term" value="P:anaphase-promoting complex-dependent catabolic process"/>
    <property type="evidence" value="ECO:0007669"/>
    <property type="project" value="TreeGrafter"/>
</dbReference>
<dbReference type="InParanoid" id="A0A066VGQ4"/>
<keyword evidence="2" id="KW-0498">Mitosis</keyword>
<feature type="region of interest" description="Disordered" evidence="4">
    <location>
        <begin position="308"/>
        <end position="367"/>
    </location>
</feature>
<feature type="compositionally biased region" description="Polar residues" evidence="4">
    <location>
        <begin position="339"/>
        <end position="351"/>
    </location>
</feature>
<feature type="compositionally biased region" description="Polar residues" evidence="4">
    <location>
        <begin position="478"/>
        <end position="487"/>
    </location>
</feature>
<dbReference type="EMBL" id="JMSN01000128">
    <property type="protein sequence ID" value="KDN37924.1"/>
    <property type="molecule type" value="Genomic_DNA"/>
</dbReference>
<evidence type="ECO:0000256" key="4">
    <source>
        <dbReference type="SAM" id="MobiDB-lite"/>
    </source>
</evidence>
<evidence type="ECO:0000256" key="2">
    <source>
        <dbReference type="ARBA" id="ARBA00022776"/>
    </source>
</evidence>
<evidence type="ECO:0000256" key="1">
    <source>
        <dbReference type="ARBA" id="ARBA00022618"/>
    </source>
</evidence>
<dbReference type="GO" id="GO:0070979">
    <property type="term" value="P:protein K11-linked ubiquitination"/>
    <property type="evidence" value="ECO:0007669"/>
    <property type="project" value="TreeGrafter"/>
</dbReference>
<keyword evidence="7" id="KW-1185">Reference proteome</keyword>
<dbReference type="STRING" id="1037660.A0A066VGQ4"/>
<dbReference type="GO" id="GO:0060090">
    <property type="term" value="F:molecular adaptor activity"/>
    <property type="evidence" value="ECO:0007669"/>
    <property type="project" value="TreeGrafter"/>
</dbReference>
<dbReference type="GO" id="GO:0007091">
    <property type="term" value="P:metaphase/anaphase transition of mitotic cell cycle"/>
    <property type="evidence" value="ECO:0007669"/>
    <property type="project" value="TreeGrafter"/>
</dbReference>
<dbReference type="PANTHER" id="PTHR12827">
    <property type="entry name" value="MEIOTIC CHECKPOINT REGULATOR TSG24 FAMILY MEMBER"/>
    <property type="match status" value="1"/>
</dbReference>
<keyword evidence="1" id="KW-0132">Cell division</keyword>
<dbReference type="AlphaFoldDB" id="A0A066VGQ4"/>
<keyword evidence="3" id="KW-0131">Cell cycle</keyword>
<dbReference type="Pfam" id="PF12859">
    <property type="entry name" value="ANAPC1"/>
    <property type="match status" value="1"/>
</dbReference>
<feature type="compositionally biased region" description="Low complexity" evidence="4">
    <location>
        <begin position="451"/>
        <end position="463"/>
    </location>
</feature>
<evidence type="ECO:0000256" key="3">
    <source>
        <dbReference type="ARBA" id="ARBA00023306"/>
    </source>
</evidence>
<feature type="region of interest" description="Disordered" evidence="4">
    <location>
        <begin position="39"/>
        <end position="62"/>
    </location>
</feature>